<dbReference type="PANTHER" id="PTHR42991:SF1">
    <property type="entry name" value="ALDEHYDE DEHYDROGENASE"/>
    <property type="match status" value="1"/>
</dbReference>
<keyword evidence="7" id="KW-1185">Reference proteome</keyword>
<dbReference type="SUPFAM" id="SSF53720">
    <property type="entry name" value="ALDH-like"/>
    <property type="match status" value="1"/>
</dbReference>
<evidence type="ECO:0000256" key="1">
    <source>
        <dbReference type="ARBA" id="ARBA00009986"/>
    </source>
</evidence>
<dbReference type="Gene3D" id="3.40.309.10">
    <property type="entry name" value="Aldehyde Dehydrogenase, Chain A, domain 2"/>
    <property type="match status" value="1"/>
</dbReference>
<dbReference type="InterPro" id="IPR029510">
    <property type="entry name" value="Ald_DH_CS_GLU"/>
</dbReference>
<dbReference type="EMBL" id="JACXSS010000001">
    <property type="protein sequence ID" value="MBD9355416.1"/>
    <property type="molecule type" value="Genomic_DNA"/>
</dbReference>
<evidence type="ECO:0000256" key="2">
    <source>
        <dbReference type="ARBA" id="ARBA00023002"/>
    </source>
</evidence>
<dbReference type="InterPro" id="IPR016161">
    <property type="entry name" value="Ald_DH/histidinol_DH"/>
</dbReference>
<evidence type="ECO:0000256" key="3">
    <source>
        <dbReference type="PROSITE-ProRule" id="PRU10007"/>
    </source>
</evidence>
<dbReference type="RefSeq" id="WP_192373787.1">
    <property type="nucleotide sequence ID" value="NZ_CAJHIV010000001.1"/>
</dbReference>
<name>A0ABR9CY14_9GAMM</name>
<dbReference type="InterPro" id="IPR051020">
    <property type="entry name" value="ALDH-related_metabolic_enz"/>
</dbReference>
<accession>A0ABR9CY14</accession>
<dbReference type="InterPro" id="IPR016163">
    <property type="entry name" value="Ald_DH_C"/>
</dbReference>
<evidence type="ECO:0000259" key="5">
    <source>
        <dbReference type="Pfam" id="PF00171"/>
    </source>
</evidence>
<keyword evidence="2 4" id="KW-0560">Oxidoreductase</keyword>
<comment type="caution">
    <text evidence="6">The sequence shown here is derived from an EMBL/GenBank/DDBJ whole genome shotgun (WGS) entry which is preliminary data.</text>
</comment>
<proteinExistence type="inferred from homology"/>
<feature type="domain" description="Aldehyde dehydrogenase" evidence="5">
    <location>
        <begin position="17"/>
        <end position="466"/>
    </location>
</feature>
<sequence>MTDYPIYLAGRFQTTATPLAVVSPYSGQTVYQTYTAGEAEFEAAVVAAQAAQATMQALPVYERYSILQQVSAGILAHRDEFATIMAQEAGKPWKTAQIEVERSAQTFLVAAEEAKRLPGEILSLAWHPAAANKDAIIQYFPVGVVAGISPFNFPLNLVAHKVAPAIAAGCPMVLKPASKTPISALLLAKIIHEAGLPAGGLSVLPMDRVTGNKLVTDPRFNLLSFTGSPEIGWQMKRDAGKKKVVLELGGNAALIVDKDADVTLAANKAVVGAFAYAGQSCIHTQRIYVETSLFDAFIAQFSRKLAELNIGDPQAPNTDFSNMIDENNAKRIESWVNEAIADGAKLLAGGKRDGTLYAPTVLTNTRNAMKVCNLEAFAPIVVIEAFTDFKQAVATINDSSFGLQAGLFSFDSRKIRYAFEHLHVGGLIVNDVPTFRADHMPYGGVKDSGLGREGPKYAIFDMLEPKLLVTDHSQSQF</sequence>
<evidence type="ECO:0000313" key="7">
    <source>
        <dbReference type="Proteomes" id="UP000652176"/>
    </source>
</evidence>
<organism evidence="6 7">
    <name type="scientific">Methylomonas albis</name>
    <dbReference type="NCBI Taxonomy" id="1854563"/>
    <lineage>
        <taxon>Bacteria</taxon>
        <taxon>Pseudomonadati</taxon>
        <taxon>Pseudomonadota</taxon>
        <taxon>Gammaproteobacteria</taxon>
        <taxon>Methylococcales</taxon>
        <taxon>Methylococcaceae</taxon>
        <taxon>Methylomonas</taxon>
    </lineage>
</organism>
<dbReference type="Proteomes" id="UP000652176">
    <property type="component" value="Unassembled WGS sequence"/>
</dbReference>
<dbReference type="PROSITE" id="PS00687">
    <property type="entry name" value="ALDEHYDE_DEHYDR_GLU"/>
    <property type="match status" value="1"/>
</dbReference>
<dbReference type="Gene3D" id="3.40.605.10">
    <property type="entry name" value="Aldehyde Dehydrogenase, Chain A, domain 1"/>
    <property type="match status" value="1"/>
</dbReference>
<evidence type="ECO:0000256" key="4">
    <source>
        <dbReference type="RuleBase" id="RU003345"/>
    </source>
</evidence>
<gene>
    <name evidence="6" type="ORF">IE877_05905</name>
</gene>
<evidence type="ECO:0000313" key="6">
    <source>
        <dbReference type="EMBL" id="MBD9355416.1"/>
    </source>
</evidence>
<feature type="active site" evidence="3">
    <location>
        <position position="247"/>
    </location>
</feature>
<comment type="similarity">
    <text evidence="1 4">Belongs to the aldehyde dehydrogenase family.</text>
</comment>
<reference evidence="6 7" key="1">
    <citation type="submission" date="2020-09" db="EMBL/GenBank/DDBJ databases">
        <title>Methylomonas albis sp. nov. and Methylomonas fluvii sp. nov.: Two cold-adapted methanotrophs from the River Elbe and an amended description of Methylovulum psychrotolerans strain Eb1.</title>
        <authorList>
            <person name="Bussmann I.K."/>
            <person name="Klings K.-W."/>
            <person name="Warnstedt J."/>
            <person name="Hoppert M."/>
            <person name="Saborowski A."/>
            <person name="Horn F."/>
            <person name="Liebner S."/>
        </authorList>
    </citation>
    <scope>NUCLEOTIDE SEQUENCE [LARGE SCALE GENOMIC DNA]</scope>
    <source>
        <strain evidence="6 7">EbA</strain>
    </source>
</reference>
<dbReference type="InterPro" id="IPR015590">
    <property type="entry name" value="Aldehyde_DH_dom"/>
</dbReference>
<dbReference type="PANTHER" id="PTHR42991">
    <property type="entry name" value="ALDEHYDE DEHYDROGENASE"/>
    <property type="match status" value="1"/>
</dbReference>
<protein>
    <submittedName>
        <fullName evidence="6">Aldehyde dehydrogenase family protein</fullName>
    </submittedName>
</protein>
<dbReference type="Pfam" id="PF00171">
    <property type="entry name" value="Aldedh"/>
    <property type="match status" value="1"/>
</dbReference>
<dbReference type="InterPro" id="IPR016162">
    <property type="entry name" value="Ald_DH_N"/>
</dbReference>